<protein>
    <recommendedName>
        <fullName evidence="3">ATP-binding protein</fullName>
    </recommendedName>
</protein>
<dbReference type="Proteomes" id="UP001065593">
    <property type="component" value="Unassembled WGS sequence"/>
</dbReference>
<dbReference type="NCBIfam" id="NF047352">
    <property type="entry name" value="P_loop_sacsin"/>
    <property type="match status" value="1"/>
</dbReference>
<evidence type="ECO:0000313" key="2">
    <source>
        <dbReference type="Proteomes" id="UP001065593"/>
    </source>
</evidence>
<name>A0ABQ5NNX1_9BACI</name>
<dbReference type="RefSeq" id="WP_264989990.1">
    <property type="nucleotide sequence ID" value="NZ_BRZA01000005.1"/>
</dbReference>
<gene>
    <name evidence="1" type="ORF">LYSBPC_31990</name>
</gene>
<proteinExistence type="predicted"/>
<dbReference type="SUPFAM" id="SSF55874">
    <property type="entry name" value="ATPase domain of HSP90 chaperone/DNA topoisomerase II/histidine kinase"/>
    <property type="match status" value="1"/>
</dbReference>
<evidence type="ECO:0000313" key="1">
    <source>
        <dbReference type="EMBL" id="GLC90072.1"/>
    </source>
</evidence>
<dbReference type="Gene3D" id="3.30.565.10">
    <property type="entry name" value="Histidine kinase-like ATPase, C-terminal domain"/>
    <property type="match status" value="1"/>
</dbReference>
<evidence type="ECO:0008006" key="3">
    <source>
        <dbReference type="Google" id="ProtNLM"/>
    </source>
</evidence>
<accession>A0ABQ5NNX1</accession>
<reference evidence="1" key="1">
    <citation type="submission" date="2022-08" db="EMBL/GenBank/DDBJ databases">
        <title>Draft genome sequence of Lysinibacillus sp. strain KH24.</title>
        <authorList>
            <person name="Kanbe H."/>
            <person name="Itoh H."/>
        </authorList>
    </citation>
    <scope>NUCLEOTIDE SEQUENCE</scope>
    <source>
        <strain evidence="1">KH24</strain>
    </source>
</reference>
<keyword evidence="2" id="KW-1185">Reference proteome</keyword>
<comment type="caution">
    <text evidence="1">The sequence shown here is derived from an EMBL/GenBank/DDBJ whole genome shotgun (WGS) entry which is preliminary data.</text>
</comment>
<organism evidence="1 2">
    <name type="scientific">Lysinibacillus piscis</name>
    <dbReference type="NCBI Taxonomy" id="2518931"/>
    <lineage>
        <taxon>Bacteria</taxon>
        <taxon>Bacillati</taxon>
        <taxon>Bacillota</taxon>
        <taxon>Bacilli</taxon>
        <taxon>Bacillales</taxon>
        <taxon>Bacillaceae</taxon>
        <taxon>Lysinibacillus</taxon>
    </lineage>
</organism>
<sequence length="1033" mass="119624">MEFSQKIQILRNKAQETQAANKIIDMLTQLKLKNDDTTSCRWVWELIQNAKDVVNSSGMVDIIINFQENEKIVEFKHNGKLFSTENIVFLIEQVSTKDRTVTDAKNKKTTGKFGTGFLTTHLLSEKVEVIGYLQDVGELPCSFSIALDRSGKDKQSIINAIQESCSQLDKNTTITSDRTINEKNFNTCFNYILDEEGVLTAKKGLKNLLISAPYVFAFVPEINSITVTSGPFKRKISRGEMITNNELENAYEIEVIVETTNRGNHNCKNKHIFVVGTEDLSLAAEIEKTKGNEFIVKYDDELPRIFCDFPLLGTNDFSFPVVVNNPLFNPTEPRNGIHLTDKKHEQIESNKESLIEARQLYIKMLDYFSEKDYEGLYNIVKIPEQSEKDWLSKAWVEKEIINSLKSHIKEIPLIYTHSAEKKPLFDEWGDTCVLISNDSDETIREKVWTLSSKLIPDMITKREELELWYNSLWDECRNYSILDLIERVEGFKNVDALSKIIIGDVTDWLNELLVLFYMKEETFVNRLGRNPCILPNQHGEFCTVDSIFLDCGIDEIYKTTATIIDLDFKSKLLDRKIKFEFPPVLKEYTLEEVFSEIEKKLQRSHPKEDEFYQKIICLQAEQNQEQDDFLILVKNLDFDYSWEKNKVSKYSNTILKTALKFWREKISNDISLCLCIERFTSHFSFANEHEAIDCLSNFVGVLVKYEQDHLLNHIGILPNQYGVFKKSAELSLDSGEIEETLKEACKYAGYDVRETLLLKDIFFRLPKNRTVYLETISEKITKYVKANKNSVGQNNDVEKEVFRKTYLWLREKSSDETVKNCFNDLLTNLHWFYNDNDIAENMSKVEEYNDVLQKYGVSGVQELEKILSRSDIESDSSTTVELSKELLAQWGISTEGDLKRALSNNILNAEFLHDSKSSLEMFSYVKDILGRSKKNIIDFLSEQSEYDVSNIMEISDTIFVIRKHNKEIYLIARPSDYGQIILYYDSELDVLDYEKDCELWVEDGKSNPEKITFGKILKLTGVNKIPLRSIREN</sequence>
<dbReference type="InterPro" id="IPR036890">
    <property type="entry name" value="HATPase_C_sf"/>
</dbReference>
<dbReference type="EMBL" id="BRZA01000005">
    <property type="protein sequence ID" value="GLC90072.1"/>
    <property type="molecule type" value="Genomic_DNA"/>
</dbReference>